<dbReference type="InterPro" id="IPR009057">
    <property type="entry name" value="Homeodomain-like_sf"/>
</dbReference>
<feature type="domain" description="HTH myb-type" evidence="8">
    <location>
        <begin position="188"/>
        <end position="248"/>
    </location>
</feature>
<dbReference type="GO" id="GO:0003677">
    <property type="term" value="F:DNA binding"/>
    <property type="evidence" value="ECO:0007669"/>
    <property type="project" value="UniProtKB-KW"/>
</dbReference>
<feature type="region of interest" description="Disordered" evidence="6">
    <location>
        <begin position="324"/>
        <end position="380"/>
    </location>
</feature>
<keyword evidence="5" id="KW-0539">Nucleus</keyword>
<proteinExistence type="predicted"/>
<dbReference type="PROSITE" id="PS50090">
    <property type="entry name" value="MYB_LIKE"/>
    <property type="match status" value="2"/>
</dbReference>
<keyword evidence="10" id="KW-1185">Reference proteome</keyword>
<sequence>MSPFVQPTPHQASARVRSPGRRSPPRRQAPATSDTQVGKQGPHRDHTWAPHTRVRGLRPRAAEINGRPARIATPEISFFVGRKNELAGRRTGGHRSQVTMGSGVFGEGESAGWGLVMCFVSPVARCRCRARQEGATRAHPPGHPALCKPWATQVIEASPARSADHTLLWALGRIGRTMGKGRAPCCAKVGLNKGSWTPEEDMRLVAYIQKYGHANWRALPKQAGTHASQPARPGASSVSCRLRWINYLRPDLKRGNFTAEEEETIIKLHAMLGNKYGAARYLESSTDESSIGLCSSRWSKIASCLPGRTDNEIKNVWNTHLKKRVSPGAEDGAKKKKKKKAAGAAGVPAAPSPSPSSSTTTTTTTNCSSGDSGEQQSNVSNKVPDELDMEELEIIPMLDDPTAFDFDDMLVVDPMPEAPCCLAVSVSGPTSPCASSTSPPAPARASVDELLDLPEIDIDDHELWTIIDGDGTPAPPCQSNATEPNAAASTTSHGAELEGKEWWLEDLEKELGLWGPVEDYQYPVGPQGPVPAHPDPIPAMVDDPVSCYFQAGPASAMLQDLGYSAVVTSSNQMCL</sequence>
<gene>
    <name evidence="9" type="ORF">HU200_033056</name>
</gene>
<dbReference type="InterPro" id="IPR015495">
    <property type="entry name" value="Myb_TF_plants"/>
</dbReference>
<feature type="region of interest" description="Disordered" evidence="6">
    <location>
        <begin position="469"/>
        <end position="492"/>
    </location>
</feature>
<dbReference type="SMART" id="SM00717">
    <property type="entry name" value="SANT"/>
    <property type="match status" value="2"/>
</dbReference>
<feature type="compositionally biased region" description="Low complexity" evidence="6">
    <location>
        <begin position="342"/>
        <end position="370"/>
    </location>
</feature>
<dbReference type="PROSITE" id="PS51294">
    <property type="entry name" value="HTH_MYB"/>
    <property type="match status" value="2"/>
</dbReference>
<feature type="domain" description="Myb-like" evidence="7">
    <location>
        <begin position="188"/>
        <end position="248"/>
    </location>
</feature>
<dbReference type="AlphaFoldDB" id="A0A835BM63"/>
<evidence type="ECO:0000259" key="8">
    <source>
        <dbReference type="PROSITE" id="PS51294"/>
    </source>
</evidence>
<evidence type="ECO:0000313" key="10">
    <source>
        <dbReference type="Proteomes" id="UP000636709"/>
    </source>
</evidence>
<feature type="compositionally biased region" description="Polar residues" evidence="6">
    <location>
        <begin position="477"/>
        <end position="492"/>
    </location>
</feature>
<evidence type="ECO:0000256" key="1">
    <source>
        <dbReference type="ARBA" id="ARBA00004123"/>
    </source>
</evidence>
<dbReference type="PANTHER" id="PTHR10641:SF1103">
    <property type="entry name" value="TRANSCRIPTION FACTOR MYB72"/>
    <property type="match status" value="1"/>
</dbReference>
<dbReference type="Gene3D" id="1.10.10.60">
    <property type="entry name" value="Homeodomain-like"/>
    <property type="match status" value="2"/>
</dbReference>
<dbReference type="SUPFAM" id="SSF46689">
    <property type="entry name" value="Homeodomain-like"/>
    <property type="match status" value="1"/>
</dbReference>
<dbReference type="CDD" id="cd00167">
    <property type="entry name" value="SANT"/>
    <property type="match status" value="2"/>
</dbReference>
<feature type="region of interest" description="Disordered" evidence="6">
    <location>
        <begin position="1"/>
        <end position="50"/>
    </location>
</feature>
<dbReference type="InterPro" id="IPR001005">
    <property type="entry name" value="SANT/Myb"/>
</dbReference>
<evidence type="ECO:0000259" key="7">
    <source>
        <dbReference type="PROSITE" id="PS50090"/>
    </source>
</evidence>
<dbReference type="Pfam" id="PF00249">
    <property type="entry name" value="Myb_DNA-binding"/>
    <property type="match status" value="2"/>
</dbReference>
<feature type="compositionally biased region" description="Polar residues" evidence="6">
    <location>
        <begin position="371"/>
        <end position="380"/>
    </location>
</feature>
<keyword evidence="2" id="KW-0805">Transcription regulation</keyword>
<organism evidence="9 10">
    <name type="scientific">Digitaria exilis</name>
    <dbReference type="NCBI Taxonomy" id="1010633"/>
    <lineage>
        <taxon>Eukaryota</taxon>
        <taxon>Viridiplantae</taxon>
        <taxon>Streptophyta</taxon>
        <taxon>Embryophyta</taxon>
        <taxon>Tracheophyta</taxon>
        <taxon>Spermatophyta</taxon>
        <taxon>Magnoliopsida</taxon>
        <taxon>Liliopsida</taxon>
        <taxon>Poales</taxon>
        <taxon>Poaceae</taxon>
        <taxon>PACMAD clade</taxon>
        <taxon>Panicoideae</taxon>
        <taxon>Panicodae</taxon>
        <taxon>Paniceae</taxon>
        <taxon>Anthephorinae</taxon>
        <taxon>Digitaria</taxon>
    </lineage>
</organism>
<dbReference type="GO" id="GO:0005634">
    <property type="term" value="C:nucleus"/>
    <property type="evidence" value="ECO:0007669"/>
    <property type="project" value="UniProtKB-SubCell"/>
</dbReference>
<dbReference type="InterPro" id="IPR017930">
    <property type="entry name" value="Myb_dom"/>
</dbReference>
<dbReference type="PANTHER" id="PTHR10641">
    <property type="entry name" value="MYB FAMILY TRANSCRIPTION FACTOR"/>
    <property type="match status" value="1"/>
</dbReference>
<evidence type="ECO:0000256" key="2">
    <source>
        <dbReference type="ARBA" id="ARBA00023015"/>
    </source>
</evidence>
<comment type="subcellular location">
    <subcellularLocation>
        <location evidence="1">Nucleus</location>
    </subcellularLocation>
</comment>
<name>A0A835BM63_9POAL</name>
<reference evidence="9" key="1">
    <citation type="submission" date="2020-07" db="EMBL/GenBank/DDBJ databases">
        <title>Genome sequence and genetic diversity analysis of an under-domesticated orphan crop, white fonio (Digitaria exilis).</title>
        <authorList>
            <person name="Bennetzen J.L."/>
            <person name="Chen S."/>
            <person name="Ma X."/>
            <person name="Wang X."/>
            <person name="Yssel A.E.J."/>
            <person name="Chaluvadi S.R."/>
            <person name="Johnson M."/>
            <person name="Gangashetty P."/>
            <person name="Hamidou F."/>
            <person name="Sanogo M.D."/>
            <person name="Zwaenepoel A."/>
            <person name="Wallace J."/>
            <person name="Van De Peer Y."/>
            <person name="Van Deynze A."/>
        </authorList>
    </citation>
    <scope>NUCLEOTIDE SEQUENCE</scope>
    <source>
        <tissue evidence="9">Leaves</tissue>
    </source>
</reference>
<evidence type="ECO:0000256" key="6">
    <source>
        <dbReference type="SAM" id="MobiDB-lite"/>
    </source>
</evidence>
<keyword evidence="4" id="KW-0804">Transcription</keyword>
<keyword evidence="3" id="KW-0238">DNA-binding</keyword>
<evidence type="ECO:0000256" key="4">
    <source>
        <dbReference type="ARBA" id="ARBA00023163"/>
    </source>
</evidence>
<accession>A0A835BM63</accession>
<feature type="domain" description="Myb-like" evidence="7">
    <location>
        <begin position="249"/>
        <end position="321"/>
    </location>
</feature>
<feature type="domain" description="HTH myb-type" evidence="8">
    <location>
        <begin position="249"/>
        <end position="325"/>
    </location>
</feature>
<dbReference type="Proteomes" id="UP000636709">
    <property type="component" value="Unassembled WGS sequence"/>
</dbReference>
<evidence type="ECO:0000256" key="3">
    <source>
        <dbReference type="ARBA" id="ARBA00023125"/>
    </source>
</evidence>
<dbReference type="OrthoDB" id="2143914at2759"/>
<comment type="caution">
    <text evidence="9">The sequence shown here is derived from an EMBL/GenBank/DDBJ whole genome shotgun (WGS) entry which is preliminary data.</text>
</comment>
<protein>
    <submittedName>
        <fullName evidence="9">Uncharacterized protein</fullName>
    </submittedName>
</protein>
<evidence type="ECO:0000256" key="5">
    <source>
        <dbReference type="ARBA" id="ARBA00023242"/>
    </source>
</evidence>
<evidence type="ECO:0000313" key="9">
    <source>
        <dbReference type="EMBL" id="KAF8702288.1"/>
    </source>
</evidence>
<dbReference type="EMBL" id="JACEFO010001787">
    <property type="protein sequence ID" value="KAF8702288.1"/>
    <property type="molecule type" value="Genomic_DNA"/>
</dbReference>